<accession>A0A6J4TM56</accession>
<organism evidence="2">
    <name type="scientific">uncultured Thermoleophilia bacterium</name>
    <dbReference type="NCBI Taxonomy" id="1497501"/>
    <lineage>
        <taxon>Bacteria</taxon>
        <taxon>Bacillati</taxon>
        <taxon>Actinomycetota</taxon>
        <taxon>Thermoleophilia</taxon>
        <taxon>environmental samples</taxon>
    </lineage>
</organism>
<gene>
    <name evidence="2" type="ORF">AVDCRST_MAG79-512</name>
</gene>
<sequence length="94" mass="9708">TSRLGLASAPSPLRARTRPDAAPSGTFTSAIVLAQRSAGTSLSSASPGPPRKITERTRCMPWPLRRRVLPALTVSSSTHSARHATACTTAGADA</sequence>
<name>A0A6J4TM56_9ACTN</name>
<feature type="region of interest" description="Disordered" evidence="1">
    <location>
        <begin position="1"/>
        <end position="28"/>
    </location>
</feature>
<evidence type="ECO:0000256" key="1">
    <source>
        <dbReference type="SAM" id="MobiDB-lite"/>
    </source>
</evidence>
<dbReference type="EMBL" id="CADCWC010000097">
    <property type="protein sequence ID" value="CAA9525908.1"/>
    <property type="molecule type" value="Genomic_DNA"/>
</dbReference>
<dbReference type="AlphaFoldDB" id="A0A6J4TM56"/>
<feature type="region of interest" description="Disordered" evidence="1">
    <location>
        <begin position="73"/>
        <end position="94"/>
    </location>
</feature>
<evidence type="ECO:0000313" key="2">
    <source>
        <dbReference type="EMBL" id="CAA9525908.1"/>
    </source>
</evidence>
<reference evidence="2" key="1">
    <citation type="submission" date="2020-02" db="EMBL/GenBank/DDBJ databases">
        <authorList>
            <person name="Meier V. D."/>
        </authorList>
    </citation>
    <scope>NUCLEOTIDE SEQUENCE</scope>
    <source>
        <strain evidence="2">AVDCRST_MAG79</strain>
    </source>
</reference>
<feature type="non-terminal residue" evidence="2">
    <location>
        <position position="1"/>
    </location>
</feature>
<feature type="compositionally biased region" description="Low complexity" evidence="1">
    <location>
        <begin position="75"/>
        <end position="94"/>
    </location>
</feature>
<protein>
    <submittedName>
        <fullName evidence="2">Uncharacterized protein</fullName>
    </submittedName>
</protein>
<proteinExistence type="predicted"/>